<feature type="non-terminal residue" evidence="1">
    <location>
        <position position="1"/>
    </location>
</feature>
<dbReference type="GO" id="GO:0016592">
    <property type="term" value="C:mediator complex"/>
    <property type="evidence" value="ECO:0007669"/>
    <property type="project" value="InterPro"/>
</dbReference>
<gene>
    <name evidence="1" type="ORF">A2U01_0017083</name>
</gene>
<dbReference type="PANTHER" id="PTHR33739">
    <property type="entry name" value="OS07G0681500 PROTEIN"/>
    <property type="match status" value="1"/>
</dbReference>
<dbReference type="EMBL" id="LXQA010031506">
    <property type="protein sequence ID" value="MCH96100.1"/>
    <property type="molecule type" value="Genomic_DNA"/>
</dbReference>
<sequence>SSNSSGSSLDDALVKLKVPAWYIIEAAPFVLDAALTACAQ</sequence>
<evidence type="ECO:0000313" key="1">
    <source>
        <dbReference type="EMBL" id="MCH96100.1"/>
    </source>
</evidence>
<comment type="caution">
    <text evidence="1">The sequence shown here is derived from an EMBL/GenBank/DDBJ whole genome shotgun (WGS) entry which is preliminary data.</text>
</comment>
<dbReference type="Proteomes" id="UP000265520">
    <property type="component" value="Unassembled WGS sequence"/>
</dbReference>
<dbReference type="GO" id="GO:2000762">
    <property type="term" value="P:regulation of phenylpropanoid metabolic process"/>
    <property type="evidence" value="ECO:0007669"/>
    <property type="project" value="InterPro"/>
</dbReference>
<dbReference type="InterPro" id="IPR039638">
    <property type="entry name" value="MED33A/B"/>
</dbReference>
<accession>A0A392N8H4</accession>
<organism evidence="1 2">
    <name type="scientific">Trifolium medium</name>
    <dbReference type="NCBI Taxonomy" id="97028"/>
    <lineage>
        <taxon>Eukaryota</taxon>
        <taxon>Viridiplantae</taxon>
        <taxon>Streptophyta</taxon>
        <taxon>Embryophyta</taxon>
        <taxon>Tracheophyta</taxon>
        <taxon>Spermatophyta</taxon>
        <taxon>Magnoliopsida</taxon>
        <taxon>eudicotyledons</taxon>
        <taxon>Gunneridae</taxon>
        <taxon>Pentapetalae</taxon>
        <taxon>rosids</taxon>
        <taxon>fabids</taxon>
        <taxon>Fabales</taxon>
        <taxon>Fabaceae</taxon>
        <taxon>Papilionoideae</taxon>
        <taxon>50 kb inversion clade</taxon>
        <taxon>NPAAA clade</taxon>
        <taxon>Hologalegina</taxon>
        <taxon>IRL clade</taxon>
        <taxon>Trifolieae</taxon>
        <taxon>Trifolium</taxon>
    </lineage>
</organism>
<evidence type="ECO:0000313" key="2">
    <source>
        <dbReference type="Proteomes" id="UP000265520"/>
    </source>
</evidence>
<proteinExistence type="predicted"/>
<keyword evidence="2" id="KW-1185">Reference proteome</keyword>
<dbReference type="AlphaFoldDB" id="A0A392N8H4"/>
<protein>
    <submittedName>
        <fullName evidence="1">Uncharacterized protein</fullName>
    </submittedName>
</protein>
<dbReference type="PANTHER" id="PTHR33739:SF7">
    <property type="entry name" value="MEDIATOR OF RNA POLYMERASE II TRANSCRIPTION SUBUNIT 33B"/>
    <property type="match status" value="1"/>
</dbReference>
<reference evidence="1 2" key="1">
    <citation type="journal article" date="2018" name="Front. Plant Sci.">
        <title>Red Clover (Trifolium pratense) and Zigzag Clover (T. medium) - A Picture of Genomic Similarities and Differences.</title>
        <authorList>
            <person name="Dluhosova J."/>
            <person name="Istvanek J."/>
            <person name="Nedelnik J."/>
            <person name="Repkova J."/>
        </authorList>
    </citation>
    <scope>NUCLEOTIDE SEQUENCE [LARGE SCALE GENOMIC DNA]</scope>
    <source>
        <strain evidence="2">cv. 10/8</strain>
        <tissue evidence="1">Leaf</tissue>
    </source>
</reference>
<name>A0A392N8H4_9FABA</name>